<keyword evidence="3" id="KW-0863">Zinc-finger</keyword>
<dbReference type="PANTHER" id="PTHR46481:SF10">
    <property type="entry name" value="ZINC FINGER BED DOMAIN-CONTAINING PROTEIN 39"/>
    <property type="match status" value="1"/>
</dbReference>
<evidence type="ECO:0000256" key="4">
    <source>
        <dbReference type="ARBA" id="ARBA00022833"/>
    </source>
</evidence>
<sequence>MKNRHPTVHFLSVDVVSAHPDDQQHGDVSVQDYVDDVRPCNDGSPRTLSMPSTSKLANAVTFKEKPVQPKNQTDITDFVTINKPLPVKRAIQIDKHLVRMVVKGYYPFSLVEDEELKNFVHILSPAYHLPTRKTLSTSLISRLYMSVREKVKLNMNEASAVCMTTDSWTFINNESFVAVTVHFVDSESKLSTFLLGCITFNERHTAENPNAHQAKQLATPTVFCTVNLVVQSSLQTINAIEKIKTIVAFFKRSSSALAKLKSTEEQMGLPSLKLIQANLHTGYCQPRTECSDNNRMRYLAKSGRSFAYFSEVTTEFSAEKSVSVSKIIFFYESVCDHVMVCSVSRQPVPEEVKNMCSKLTEQLKKRLKDCESNELYAQTTLLDPGFKKFGFTDNGKYEAAYTQLWKKVCVIREPAAKTNTELPHAVVATALHSQSSLWKSFDMTIQKLTPCDPTVAEIVETDKYMQEPLLNSHENPLDWWCDIKCLYPRLYELVQWWLCIIPTSVPCERIFSKAGQMLTERRNCLSSSKKSELLFLHSNIK</sequence>
<dbReference type="SUPFAM" id="SSF53098">
    <property type="entry name" value="Ribonuclease H-like"/>
    <property type="match status" value="1"/>
</dbReference>
<keyword evidence="2" id="KW-0479">Metal-binding</keyword>
<comment type="subcellular location">
    <subcellularLocation>
        <location evidence="1">Nucleus</location>
    </subcellularLocation>
</comment>
<keyword evidence="5" id="KW-0539">Nucleus</keyword>
<gene>
    <name evidence="7" type="ORF">PR048_004685</name>
</gene>
<protein>
    <recommendedName>
        <fullName evidence="6">HAT C-terminal dimerisation domain-containing protein</fullName>
    </recommendedName>
</protein>
<keyword evidence="8" id="KW-1185">Reference proteome</keyword>
<feature type="domain" description="HAT C-terminal dimerisation" evidence="6">
    <location>
        <begin position="460"/>
        <end position="540"/>
    </location>
</feature>
<evidence type="ECO:0000313" key="7">
    <source>
        <dbReference type="EMBL" id="KAJ8892105.1"/>
    </source>
</evidence>
<evidence type="ECO:0000256" key="1">
    <source>
        <dbReference type="ARBA" id="ARBA00004123"/>
    </source>
</evidence>
<evidence type="ECO:0000259" key="6">
    <source>
        <dbReference type="Pfam" id="PF05699"/>
    </source>
</evidence>
<dbReference type="SUPFAM" id="SSF140996">
    <property type="entry name" value="Hermes dimerisation domain"/>
    <property type="match status" value="1"/>
</dbReference>
<evidence type="ECO:0000313" key="8">
    <source>
        <dbReference type="Proteomes" id="UP001159363"/>
    </source>
</evidence>
<dbReference type="Proteomes" id="UP001159363">
    <property type="component" value="Chromosome 2"/>
</dbReference>
<keyword evidence="4" id="KW-0862">Zinc</keyword>
<accession>A0ABQ9I737</accession>
<reference evidence="7 8" key="1">
    <citation type="submission" date="2023-02" db="EMBL/GenBank/DDBJ databases">
        <title>LHISI_Scaffold_Assembly.</title>
        <authorList>
            <person name="Stuart O.P."/>
            <person name="Cleave R."/>
            <person name="Magrath M.J.L."/>
            <person name="Mikheyev A.S."/>
        </authorList>
    </citation>
    <scope>NUCLEOTIDE SEQUENCE [LARGE SCALE GENOMIC DNA]</scope>
    <source>
        <strain evidence="7">Daus_M_001</strain>
        <tissue evidence="7">Leg muscle</tissue>
    </source>
</reference>
<evidence type="ECO:0000256" key="3">
    <source>
        <dbReference type="ARBA" id="ARBA00022771"/>
    </source>
</evidence>
<dbReference type="InterPro" id="IPR012337">
    <property type="entry name" value="RNaseH-like_sf"/>
</dbReference>
<proteinExistence type="predicted"/>
<dbReference type="InterPro" id="IPR052035">
    <property type="entry name" value="ZnF_BED_domain_contain"/>
</dbReference>
<dbReference type="InterPro" id="IPR008906">
    <property type="entry name" value="HATC_C_dom"/>
</dbReference>
<dbReference type="PANTHER" id="PTHR46481">
    <property type="entry name" value="ZINC FINGER BED DOMAIN-CONTAINING PROTEIN 4"/>
    <property type="match status" value="1"/>
</dbReference>
<name>A0ABQ9I737_9NEOP</name>
<comment type="caution">
    <text evidence="7">The sequence shown here is derived from an EMBL/GenBank/DDBJ whole genome shotgun (WGS) entry which is preliminary data.</text>
</comment>
<dbReference type="EMBL" id="JARBHB010000002">
    <property type="protein sequence ID" value="KAJ8892105.1"/>
    <property type="molecule type" value="Genomic_DNA"/>
</dbReference>
<organism evidence="7 8">
    <name type="scientific">Dryococelus australis</name>
    <dbReference type="NCBI Taxonomy" id="614101"/>
    <lineage>
        <taxon>Eukaryota</taxon>
        <taxon>Metazoa</taxon>
        <taxon>Ecdysozoa</taxon>
        <taxon>Arthropoda</taxon>
        <taxon>Hexapoda</taxon>
        <taxon>Insecta</taxon>
        <taxon>Pterygota</taxon>
        <taxon>Neoptera</taxon>
        <taxon>Polyneoptera</taxon>
        <taxon>Phasmatodea</taxon>
        <taxon>Verophasmatodea</taxon>
        <taxon>Anareolatae</taxon>
        <taxon>Phasmatidae</taxon>
        <taxon>Eurycanthinae</taxon>
        <taxon>Dryococelus</taxon>
    </lineage>
</organism>
<evidence type="ECO:0000256" key="5">
    <source>
        <dbReference type="ARBA" id="ARBA00023242"/>
    </source>
</evidence>
<evidence type="ECO:0000256" key="2">
    <source>
        <dbReference type="ARBA" id="ARBA00022723"/>
    </source>
</evidence>
<dbReference type="Pfam" id="PF05699">
    <property type="entry name" value="Dimer_Tnp_hAT"/>
    <property type="match status" value="1"/>
</dbReference>